<reference evidence="1 2" key="1">
    <citation type="submission" date="2018-04" db="EMBL/GenBank/DDBJ databases">
        <title>Chryseobacterium oncorhynchi 701B-08T from rainbow trout, and Chryseobacterium viscerum 687B-08T from diseased fish.</title>
        <authorList>
            <person name="Jeong J.-J."/>
            <person name="Lee Y.J."/>
            <person name="Pathiraja D."/>
            <person name="Park B."/>
            <person name="Choi I.-G."/>
            <person name="Kim K.D."/>
        </authorList>
    </citation>
    <scope>NUCLEOTIDE SEQUENCE [LARGE SCALE GENOMIC DNA]</scope>
    <source>
        <strain evidence="1 2">687B-08</strain>
    </source>
</reference>
<comment type="caution">
    <text evidence="1">The sequence shown here is derived from an EMBL/GenBank/DDBJ whole genome shotgun (WGS) entry which is preliminary data.</text>
</comment>
<dbReference type="EMBL" id="PPEG02000013">
    <property type="protein sequence ID" value="PWN58139.1"/>
    <property type="molecule type" value="Genomic_DNA"/>
</dbReference>
<accession>A0A316WB08</accession>
<gene>
    <name evidence="1" type="ORF">C1634_024510</name>
</gene>
<name>A0A316WB08_9FLAO</name>
<protein>
    <submittedName>
        <fullName evidence="1">Uncharacterized protein</fullName>
    </submittedName>
</protein>
<evidence type="ECO:0000313" key="2">
    <source>
        <dbReference type="Proteomes" id="UP000236413"/>
    </source>
</evidence>
<sequence>MASAAFFAQAGNVGINTTSPGTTLDVNGAITNRETIAPVSANAVTVPANVSQVQLSGAATANVTITAPGAPNAGQRLVVFNNTTGGFGATLNGVTITNGKALEFVYSNSGWRSTDGGSLGATPVNIYTADGTLSGNRTVTQNANTLSFTGTAVNAFSVAGNTLSVDAANGRLGIGTTAPDTKLTINTPDGNFGIHHTNGTISLKSFIGSGAGWIGTTTPHDLRLESNNVSRIAISGNTGNVGINTTTPSAKLDIRNNDAAIPSLMVENLQTQPTTANAAFLTIDNTTGEFYKGQQADKVFYYQKYTLNNVQGDYISNFDTKISTSGYTLIIVGSYFDQLLAVDIGNTSRNRFTPQNVYAFQQGGTWRITADFPATSSLGNGQTVVGNPNGSWTIYTMIIRQNQVVNNTDVTVNFAGANNSSAPVSPVP</sequence>
<organism evidence="1 2">
    <name type="scientific">Chryseobacterium viscerum</name>
    <dbReference type="NCBI Taxonomy" id="1037377"/>
    <lineage>
        <taxon>Bacteria</taxon>
        <taxon>Pseudomonadati</taxon>
        <taxon>Bacteroidota</taxon>
        <taxon>Flavobacteriia</taxon>
        <taxon>Flavobacteriales</taxon>
        <taxon>Weeksellaceae</taxon>
        <taxon>Chryseobacterium group</taxon>
        <taxon>Chryseobacterium</taxon>
    </lineage>
</organism>
<proteinExistence type="predicted"/>
<dbReference type="Proteomes" id="UP000236413">
    <property type="component" value="Unassembled WGS sequence"/>
</dbReference>
<dbReference type="AlphaFoldDB" id="A0A316WB08"/>
<evidence type="ECO:0000313" key="1">
    <source>
        <dbReference type="EMBL" id="PWN58139.1"/>
    </source>
</evidence>